<name>A0A1I0HMD0_9BACT</name>
<organism evidence="1 2">
    <name type="scientific">Draconibacterium orientale</name>
    <dbReference type="NCBI Taxonomy" id="1168034"/>
    <lineage>
        <taxon>Bacteria</taxon>
        <taxon>Pseudomonadati</taxon>
        <taxon>Bacteroidota</taxon>
        <taxon>Bacteroidia</taxon>
        <taxon>Marinilabiliales</taxon>
        <taxon>Prolixibacteraceae</taxon>
        <taxon>Draconibacterium</taxon>
    </lineage>
</organism>
<dbReference type="OrthoDB" id="9881601at2"/>
<evidence type="ECO:0000313" key="2">
    <source>
        <dbReference type="Proteomes" id="UP000181981"/>
    </source>
</evidence>
<reference evidence="1 2" key="1">
    <citation type="submission" date="2016-10" db="EMBL/GenBank/DDBJ databases">
        <authorList>
            <person name="de Groot N.N."/>
        </authorList>
    </citation>
    <scope>NUCLEOTIDE SEQUENCE [LARGE SCALE GENOMIC DNA]</scope>
    <source>
        <strain evidence="1 2">DSM 25947</strain>
    </source>
</reference>
<protein>
    <recommendedName>
        <fullName evidence="3">Outer membrane protein beta-barrel domain-containing protein</fullName>
    </recommendedName>
</protein>
<dbReference type="RefSeq" id="WP_139178168.1">
    <property type="nucleotide sequence ID" value="NZ_FOHT01000025.1"/>
</dbReference>
<dbReference type="EMBL" id="FOHT01000025">
    <property type="protein sequence ID" value="SET84296.1"/>
    <property type="molecule type" value="Genomic_DNA"/>
</dbReference>
<sequence length="232" mass="26301">MAKIFSTLNTSILILFGIFTEMLNPSACNAQDEKFPAHLNFDMGTNAFVLDNEDYGYYFGTGYEYYLSRKFAFELKGYAGKNSHKKIKPIGGEIVPYGDDYILFTEASYYTLSLCPRFYQELSDIIFFFADVNLGFESSKSNATFGNEETEEENYLGSSKSSFSWYPGLHVGFKVIAEDLSVWFYVGWENVDLGRSLNELPISETGVFEDYSGSTEFLQLGIRLGVPLGKRR</sequence>
<dbReference type="AlphaFoldDB" id="A0A1I0HMD0"/>
<gene>
    <name evidence="1" type="ORF">SAMN05444285_12541</name>
</gene>
<proteinExistence type="predicted"/>
<evidence type="ECO:0008006" key="3">
    <source>
        <dbReference type="Google" id="ProtNLM"/>
    </source>
</evidence>
<evidence type="ECO:0000313" key="1">
    <source>
        <dbReference type="EMBL" id="SET84296.1"/>
    </source>
</evidence>
<dbReference type="Proteomes" id="UP000181981">
    <property type="component" value="Unassembled WGS sequence"/>
</dbReference>
<accession>A0A1I0HMD0</accession>